<dbReference type="CDD" id="cd15492">
    <property type="entry name" value="PHD_BRPF_JADE_like"/>
    <property type="match status" value="1"/>
</dbReference>
<gene>
    <name evidence="7" type="ORF">AM593_10367</name>
</gene>
<evidence type="ECO:0000256" key="2">
    <source>
        <dbReference type="ARBA" id="ARBA00022771"/>
    </source>
</evidence>
<sequence length="189" mass="21375">LHERHYEFELDVGFCDVCKCTIQEENNEMIFCDGCNVCVHQACYGVRVIPEGMWLCNTCDAGVTPKCALCPHNGGAMKMTSDRTQWAHITCAWWIPEVAIGDPKVMAPVLGIERIPEERWSLICYLCKTKDGACIQCSVKNCTTSFHVTCAYSHGLRMDECNNSTMFQAFCKKHNNDNKTSKKKTSMRL</sequence>
<dbReference type="InterPro" id="IPR050701">
    <property type="entry name" value="Histone_Mod_Regulator"/>
</dbReference>
<dbReference type="Proteomes" id="UP000266721">
    <property type="component" value="Unassembled WGS sequence"/>
</dbReference>
<dbReference type="InterPro" id="IPR019787">
    <property type="entry name" value="Znf_PHD-finger"/>
</dbReference>
<dbReference type="PANTHER" id="PTHR13793:SF160">
    <property type="entry name" value="PHD FINGER PROTEIN RHINOCEROS"/>
    <property type="match status" value="1"/>
</dbReference>
<evidence type="ECO:0000256" key="1">
    <source>
        <dbReference type="ARBA" id="ARBA00022723"/>
    </source>
</evidence>
<dbReference type="SMR" id="A0A3L5TVQ2"/>
<dbReference type="Pfam" id="PF13832">
    <property type="entry name" value="zf-HC5HC2H_2"/>
    <property type="match status" value="1"/>
</dbReference>
<dbReference type="PROSITE" id="PS01359">
    <property type="entry name" value="ZF_PHD_1"/>
    <property type="match status" value="1"/>
</dbReference>
<dbReference type="PROSITE" id="PS51805">
    <property type="entry name" value="EPHD"/>
    <property type="match status" value="1"/>
</dbReference>
<dbReference type="EMBL" id="KV582211">
    <property type="protein sequence ID" value="OPL33604.1"/>
    <property type="molecule type" value="Genomic_DNA"/>
</dbReference>
<dbReference type="InterPro" id="IPR034732">
    <property type="entry name" value="EPHD"/>
</dbReference>
<dbReference type="InterPro" id="IPR019786">
    <property type="entry name" value="Zinc_finger_PHD-type_CS"/>
</dbReference>
<evidence type="ECO:0000256" key="3">
    <source>
        <dbReference type="ARBA" id="ARBA00022833"/>
    </source>
</evidence>
<proteinExistence type="predicted"/>
<feature type="non-terminal residue" evidence="7">
    <location>
        <position position="1"/>
    </location>
</feature>
<feature type="domain" description="PHD-type" evidence="6">
    <location>
        <begin position="64"/>
        <end position="175"/>
    </location>
</feature>
<dbReference type="InterPro" id="IPR011011">
    <property type="entry name" value="Znf_FYVE_PHD"/>
</dbReference>
<dbReference type="PANTHER" id="PTHR13793">
    <property type="entry name" value="PHD FINGER PROTEINS"/>
    <property type="match status" value="1"/>
</dbReference>
<evidence type="ECO:0000256" key="4">
    <source>
        <dbReference type="PROSITE-ProRule" id="PRU00146"/>
    </source>
</evidence>
<evidence type="ECO:0000259" key="5">
    <source>
        <dbReference type="PROSITE" id="PS50016"/>
    </source>
</evidence>
<keyword evidence="3" id="KW-0862">Zinc</keyword>
<keyword evidence="1" id="KW-0479">Metal-binding</keyword>
<keyword evidence="8" id="KW-1185">Reference proteome</keyword>
<dbReference type="SUPFAM" id="SSF57903">
    <property type="entry name" value="FYVE/PHD zinc finger"/>
    <property type="match status" value="1"/>
</dbReference>
<protein>
    <submittedName>
        <fullName evidence="7">Protein jade-1</fullName>
    </submittedName>
</protein>
<dbReference type="AlphaFoldDB" id="A0A3L5TVQ2"/>
<dbReference type="InterPro" id="IPR013083">
    <property type="entry name" value="Znf_RING/FYVE/PHD"/>
</dbReference>
<dbReference type="InterPro" id="IPR001965">
    <property type="entry name" value="Znf_PHD"/>
</dbReference>
<dbReference type="Pfam" id="PF13831">
    <property type="entry name" value="PHD_2"/>
    <property type="match status" value="1"/>
</dbReference>
<dbReference type="FunFam" id="3.30.40.10:FF:000030">
    <property type="entry name" value="Protein Jade-1 isoform 1"/>
    <property type="match status" value="1"/>
</dbReference>
<reference evidence="7 8" key="1">
    <citation type="journal article" date="2016" name="PLoS ONE">
        <title>A First Insight into the Genome of the Filter-Feeder Mussel Mytilus galloprovincialis.</title>
        <authorList>
            <person name="Murgarella M."/>
            <person name="Puiu D."/>
            <person name="Novoa B."/>
            <person name="Figueras A."/>
            <person name="Posada D."/>
            <person name="Canchaya C."/>
        </authorList>
    </citation>
    <scope>NUCLEOTIDE SEQUENCE [LARGE SCALE GENOMIC DNA]</scope>
    <source>
        <tissue evidence="7">Muscle</tissue>
    </source>
</reference>
<name>A0A3L5TVQ2_MYTGA</name>
<dbReference type="PROSITE" id="PS50016">
    <property type="entry name" value="ZF_PHD_2"/>
    <property type="match status" value="1"/>
</dbReference>
<organism evidence="7 8">
    <name type="scientific">Mytilus galloprovincialis</name>
    <name type="common">Mediterranean mussel</name>
    <dbReference type="NCBI Taxonomy" id="29158"/>
    <lineage>
        <taxon>Eukaryota</taxon>
        <taxon>Metazoa</taxon>
        <taxon>Spiralia</taxon>
        <taxon>Lophotrochozoa</taxon>
        <taxon>Mollusca</taxon>
        <taxon>Bivalvia</taxon>
        <taxon>Autobranchia</taxon>
        <taxon>Pteriomorphia</taxon>
        <taxon>Mytilida</taxon>
        <taxon>Mytiloidea</taxon>
        <taxon>Mytilidae</taxon>
        <taxon>Mytilinae</taxon>
        <taxon>Mytilus</taxon>
    </lineage>
</organism>
<feature type="domain" description="PHD-type" evidence="5">
    <location>
        <begin position="12"/>
        <end position="62"/>
    </location>
</feature>
<dbReference type="GO" id="GO:0008270">
    <property type="term" value="F:zinc ion binding"/>
    <property type="evidence" value="ECO:0007669"/>
    <property type="project" value="UniProtKB-KW"/>
</dbReference>
<dbReference type="Gene3D" id="3.30.40.10">
    <property type="entry name" value="Zinc/RING finger domain, C3HC4 (zinc finger)"/>
    <property type="match status" value="2"/>
</dbReference>
<comment type="caution">
    <text evidence="7">The sequence shown here is derived from an EMBL/GenBank/DDBJ whole genome shotgun (WGS) entry which is preliminary data.</text>
</comment>
<accession>A0A3L5TVQ2</accession>
<evidence type="ECO:0000259" key="6">
    <source>
        <dbReference type="PROSITE" id="PS51805"/>
    </source>
</evidence>
<dbReference type="SMART" id="SM00249">
    <property type="entry name" value="PHD"/>
    <property type="match status" value="2"/>
</dbReference>
<dbReference type="GO" id="GO:0006357">
    <property type="term" value="P:regulation of transcription by RNA polymerase II"/>
    <property type="evidence" value="ECO:0007669"/>
    <property type="project" value="TreeGrafter"/>
</dbReference>
<evidence type="ECO:0000313" key="7">
    <source>
        <dbReference type="EMBL" id="OPL33604.1"/>
    </source>
</evidence>
<keyword evidence="2 4" id="KW-0863">Zinc-finger</keyword>
<evidence type="ECO:0000313" key="8">
    <source>
        <dbReference type="Proteomes" id="UP000266721"/>
    </source>
</evidence>